<sequence>MFLALRCDVRGLVGERCDSVDGLAGWLEGLEELQGWPFTFTFDHKEKDWAREYVVLCCGGINMRGDGWRAVRQLLCESEWRGHGGRIASEVRVWSSLRKRMEAVWNFDLTTNGRFSFFLWWGKDPSAHFCVSGASWRAECVVAENEFACGS</sequence>
<reference evidence="1" key="1">
    <citation type="journal article" date="2020" name="Stud. Mycol.">
        <title>101 Dothideomycetes genomes: a test case for predicting lifestyles and emergence of pathogens.</title>
        <authorList>
            <person name="Haridas S."/>
            <person name="Albert R."/>
            <person name="Binder M."/>
            <person name="Bloem J."/>
            <person name="Labutti K."/>
            <person name="Salamov A."/>
            <person name="Andreopoulos B."/>
            <person name="Baker S."/>
            <person name="Barry K."/>
            <person name="Bills G."/>
            <person name="Bluhm B."/>
            <person name="Cannon C."/>
            <person name="Castanera R."/>
            <person name="Culley D."/>
            <person name="Daum C."/>
            <person name="Ezra D."/>
            <person name="Gonzalez J."/>
            <person name="Henrissat B."/>
            <person name="Kuo A."/>
            <person name="Liang C."/>
            <person name="Lipzen A."/>
            <person name="Lutzoni F."/>
            <person name="Magnuson J."/>
            <person name="Mondo S."/>
            <person name="Nolan M."/>
            <person name="Ohm R."/>
            <person name="Pangilinan J."/>
            <person name="Park H.-J."/>
            <person name="Ramirez L."/>
            <person name="Alfaro M."/>
            <person name="Sun H."/>
            <person name="Tritt A."/>
            <person name="Yoshinaga Y."/>
            <person name="Zwiers L.-H."/>
            <person name="Turgeon B."/>
            <person name="Goodwin S."/>
            <person name="Spatafora J."/>
            <person name="Crous P."/>
            <person name="Grigoriev I."/>
        </authorList>
    </citation>
    <scope>NUCLEOTIDE SEQUENCE</scope>
    <source>
        <strain evidence="1">CBS 125425</strain>
    </source>
</reference>
<proteinExistence type="predicted"/>
<comment type="caution">
    <text evidence="1">The sequence shown here is derived from an EMBL/GenBank/DDBJ whole genome shotgun (WGS) entry which is preliminary data.</text>
</comment>
<evidence type="ECO:0000313" key="1">
    <source>
        <dbReference type="EMBL" id="KAF2740610.1"/>
    </source>
</evidence>
<name>A0A9P4V9J6_9PLEO</name>
<dbReference type="Proteomes" id="UP000799444">
    <property type="component" value="Unassembled WGS sequence"/>
</dbReference>
<evidence type="ECO:0000313" key="2">
    <source>
        <dbReference type="Proteomes" id="UP000799444"/>
    </source>
</evidence>
<gene>
    <name evidence="1" type="ORF">EJ04DRAFT_161482</name>
</gene>
<keyword evidence="2" id="KW-1185">Reference proteome</keyword>
<protein>
    <submittedName>
        <fullName evidence="1">Uncharacterized protein</fullName>
    </submittedName>
</protein>
<dbReference type="AlphaFoldDB" id="A0A9P4V9J6"/>
<organism evidence="1 2">
    <name type="scientific">Polyplosphaeria fusca</name>
    <dbReference type="NCBI Taxonomy" id="682080"/>
    <lineage>
        <taxon>Eukaryota</taxon>
        <taxon>Fungi</taxon>
        <taxon>Dikarya</taxon>
        <taxon>Ascomycota</taxon>
        <taxon>Pezizomycotina</taxon>
        <taxon>Dothideomycetes</taxon>
        <taxon>Pleosporomycetidae</taxon>
        <taxon>Pleosporales</taxon>
        <taxon>Tetraplosphaeriaceae</taxon>
        <taxon>Polyplosphaeria</taxon>
    </lineage>
</organism>
<dbReference type="EMBL" id="ML996099">
    <property type="protein sequence ID" value="KAF2740610.1"/>
    <property type="molecule type" value="Genomic_DNA"/>
</dbReference>
<accession>A0A9P4V9J6</accession>